<dbReference type="KEGG" id="sgrg:L0C25_21770"/>
<dbReference type="AlphaFoldDB" id="A0AA46TH69"/>
<dbReference type="Gene3D" id="3.40.50.150">
    <property type="entry name" value="Vaccinia Virus protein VP39"/>
    <property type="match status" value="1"/>
</dbReference>
<name>A0AA46TH69_9ACTN</name>
<dbReference type="CDD" id="cd02440">
    <property type="entry name" value="AdoMet_MTases"/>
    <property type="match status" value="1"/>
</dbReference>
<dbReference type="RefSeq" id="WP_271633891.1">
    <property type="nucleotide sequence ID" value="NZ_CP094970.1"/>
</dbReference>
<gene>
    <name evidence="2" type="ORF">L0C25_21770</name>
</gene>
<accession>A0AA46TH69</accession>
<proteinExistence type="predicted"/>
<evidence type="ECO:0000259" key="1">
    <source>
        <dbReference type="Pfam" id="PF08241"/>
    </source>
</evidence>
<feature type="domain" description="Methyltransferase type 11" evidence="1">
    <location>
        <begin position="42"/>
        <end position="136"/>
    </location>
</feature>
<evidence type="ECO:0000313" key="2">
    <source>
        <dbReference type="EMBL" id="UYM05118.1"/>
    </source>
</evidence>
<dbReference type="PANTHER" id="PTHR43861:SF1">
    <property type="entry name" value="TRANS-ACONITATE 2-METHYLTRANSFERASE"/>
    <property type="match status" value="1"/>
</dbReference>
<protein>
    <submittedName>
        <fullName evidence="2">Class I SAM-dependent methyltransferase</fullName>
    </submittedName>
</protein>
<reference evidence="2" key="1">
    <citation type="submission" date="2022-01" db="EMBL/GenBank/DDBJ databases">
        <title>Nocardioidaceae gen. sp. A5X3R13.</title>
        <authorList>
            <person name="Lopez Marin M.A."/>
            <person name="Uhlik O."/>
        </authorList>
    </citation>
    <scope>NUCLEOTIDE SEQUENCE</scope>
    <source>
        <strain evidence="2">A5X3R13</strain>
    </source>
</reference>
<dbReference type="Pfam" id="PF08241">
    <property type="entry name" value="Methyltransf_11"/>
    <property type="match status" value="1"/>
</dbReference>
<dbReference type="InterPro" id="IPR013216">
    <property type="entry name" value="Methyltransf_11"/>
</dbReference>
<dbReference type="GO" id="GO:0008757">
    <property type="term" value="F:S-adenosylmethionine-dependent methyltransferase activity"/>
    <property type="evidence" value="ECO:0007669"/>
    <property type="project" value="InterPro"/>
</dbReference>
<evidence type="ECO:0000313" key="3">
    <source>
        <dbReference type="Proteomes" id="UP001164390"/>
    </source>
</evidence>
<keyword evidence="3" id="KW-1185">Reference proteome</keyword>
<dbReference type="Proteomes" id="UP001164390">
    <property type="component" value="Chromosome"/>
</dbReference>
<dbReference type="EMBL" id="CP094970">
    <property type="protein sequence ID" value="UYM05118.1"/>
    <property type="molecule type" value="Genomic_DNA"/>
</dbReference>
<keyword evidence="2" id="KW-0489">Methyltransferase</keyword>
<dbReference type="SUPFAM" id="SSF53335">
    <property type="entry name" value="S-adenosyl-L-methionine-dependent methyltransferases"/>
    <property type="match status" value="1"/>
</dbReference>
<dbReference type="GO" id="GO:0032259">
    <property type="term" value="P:methylation"/>
    <property type="evidence" value="ECO:0007669"/>
    <property type="project" value="UniProtKB-KW"/>
</dbReference>
<sequence>MSSYDAFADSFAAHAEDSAYNAHYDRPAVLGLLGDVSGRRVLDVGCGSGLYAEELTRRGAKVVAFDSSSKLVSLARRRVSSQADVRVHDLEDPIDWLADGSIDQAIMALVLHHLADPVSALREIHRTLKPGGRLVVSTAHPTADWQQLGGSYFTDEMLDDTWNSGWEVRFRRAPLTVWCAEFREAGFVIERLVEPLPAESMRERFPETFDKLSNEPFFIVFVLQKSPVAGQ</sequence>
<keyword evidence="2" id="KW-0808">Transferase</keyword>
<organism evidence="2 3">
    <name type="scientific">Solicola gregarius</name>
    <dbReference type="NCBI Taxonomy" id="2908642"/>
    <lineage>
        <taxon>Bacteria</taxon>
        <taxon>Bacillati</taxon>
        <taxon>Actinomycetota</taxon>
        <taxon>Actinomycetes</taxon>
        <taxon>Propionibacteriales</taxon>
        <taxon>Nocardioidaceae</taxon>
        <taxon>Solicola</taxon>
    </lineage>
</organism>
<dbReference type="InterPro" id="IPR029063">
    <property type="entry name" value="SAM-dependent_MTases_sf"/>
</dbReference>
<dbReference type="PANTHER" id="PTHR43861">
    <property type="entry name" value="TRANS-ACONITATE 2-METHYLTRANSFERASE-RELATED"/>
    <property type="match status" value="1"/>
</dbReference>